<dbReference type="InterPro" id="IPR000719">
    <property type="entry name" value="Prot_kinase_dom"/>
</dbReference>
<dbReference type="SUPFAM" id="SSF56112">
    <property type="entry name" value="Protein kinase-like (PK-like)"/>
    <property type="match status" value="1"/>
</dbReference>
<dbReference type="AlphaFoldDB" id="A0A0F9BI89"/>
<evidence type="ECO:0000256" key="5">
    <source>
        <dbReference type="SAM" id="MobiDB-lite"/>
    </source>
</evidence>
<feature type="compositionally biased region" description="Basic and acidic residues" evidence="5">
    <location>
        <begin position="29"/>
        <end position="39"/>
    </location>
</feature>
<dbReference type="PROSITE" id="PS00107">
    <property type="entry name" value="PROTEIN_KINASE_ATP"/>
    <property type="match status" value="1"/>
</dbReference>
<keyword evidence="3" id="KW-0418">Kinase</keyword>
<dbReference type="PANTHER" id="PTHR43289">
    <property type="entry name" value="MITOGEN-ACTIVATED PROTEIN KINASE KINASE KINASE 20-RELATED"/>
    <property type="match status" value="1"/>
</dbReference>
<protein>
    <recommendedName>
        <fullName evidence="6">Protein kinase domain-containing protein</fullName>
    </recommendedName>
</protein>
<dbReference type="InterPro" id="IPR017441">
    <property type="entry name" value="Protein_kinase_ATP_BS"/>
</dbReference>
<feature type="non-terminal residue" evidence="7">
    <location>
        <position position="163"/>
    </location>
</feature>
<comment type="caution">
    <text evidence="7">The sequence shown here is derived from an EMBL/GenBank/DDBJ whole genome shotgun (WGS) entry which is preliminary data.</text>
</comment>
<keyword evidence="2" id="KW-0547">Nucleotide-binding</keyword>
<gene>
    <name evidence="7" type="ORF">LCGC14_2524580</name>
</gene>
<dbReference type="GO" id="GO:0005524">
    <property type="term" value="F:ATP binding"/>
    <property type="evidence" value="ECO:0007669"/>
    <property type="project" value="UniProtKB-KW"/>
</dbReference>
<evidence type="ECO:0000256" key="4">
    <source>
        <dbReference type="ARBA" id="ARBA00022840"/>
    </source>
</evidence>
<name>A0A0F9BI89_9ZZZZ</name>
<dbReference type="PANTHER" id="PTHR43289:SF6">
    <property type="entry name" value="SERINE_THREONINE-PROTEIN KINASE NEKL-3"/>
    <property type="match status" value="1"/>
</dbReference>
<sequence length="163" mass="17478">MGGGPDSDSPPAMSGSGPAGDAAGPEGSPSRDDRAYPGFEVKGEIGRGGFGAVHLAREQALTRDIALKSTIGQRGADPVRTARFLAEARITAQLQHPGIVPVYRLAQDSSGRPYYTMRPIEGRPLKSILDKLRADDGETVEQFPLRRLARILLTVCQTIRFAH</sequence>
<proteinExistence type="predicted"/>
<dbReference type="GO" id="GO:0004674">
    <property type="term" value="F:protein serine/threonine kinase activity"/>
    <property type="evidence" value="ECO:0007669"/>
    <property type="project" value="TreeGrafter"/>
</dbReference>
<accession>A0A0F9BI89</accession>
<evidence type="ECO:0000256" key="2">
    <source>
        <dbReference type="ARBA" id="ARBA00022741"/>
    </source>
</evidence>
<evidence type="ECO:0000313" key="7">
    <source>
        <dbReference type="EMBL" id="KKL13557.1"/>
    </source>
</evidence>
<evidence type="ECO:0000256" key="3">
    <source>
        <dbReference type="ARBA" id="ARBA00022777"/>
    </source>
</evidence>
<dbReference type="PROSITE" id="PS50011">
    <property type="entry name" value="PROTEIN_KINASE_DOM"/>
    <property type="match status" value="1"/>
</dbReference>
<dbReference type="Gene3D" id="1.10.510.10">
    <property type="entry name" value="Transferase(Phosphotransferase) domain 1"/>
    <property type="match status" value="1"/>
</dbReference>
<organism evidence="7">
    <name type="scientific">marine sediment metagenome</name>
    <dbReference type="NCBI Taxonomy" id="412755"/>
    <lineage>
        <taxon>unclassified sequences</taxon>
        <taxon>metagenomes</taxon>
        <taxon>ecological metagenomes</taxon>
    </lineage>
</organism>
<reference evidence="7" key="1">
    <citation type="journal article" date="2015" name="Nature">
        <title>Complex archaea that bridge the gap between prokaryotes and eukaryotes.</title>
        <authorList>
            <person name="Spang A."/>
            <person name="Saw J.H."/>
            <person name="Jorgensen S.L."/>
            <person name="Zaremba-Niedzwiedzka K."/>
            <person name="Martijn J."/>
            <person name="Lind A.E."/>
            <person name="van Eijk R."/>
            <person name="Schleper C."/>
            <person name="Guy L."/>
            <person name="Ettema T.J."/>
        </authorList>
    </citation>
    <scope>NUCLEOTIDE SEQUENCE</scope>
</reference>
<feature type="domain" description="Protein kinase" evidence="6">
    <location>
        <begin position="39"/>
        <end position="163"/>
    </location>
</feature>
<feature type="compositionally biased region" description="Low complexity" evidence="5">
    <location>
        <begin position="1"/>
        <end position="28"/>
    </location>
</feature>
<dbReference type="EMBL" id="LAZR01040812">
    <property type="protein sequence ID" value="KKL13557.1"/>
    <property type="molecule type" value="Genomic_DNA"/>
</dbReference>
<evidence type="ECO:0000259" key="6">
    <source>
        <dbReference type="PROSITE" id="PS50011"/>
    </source>
</evidence>
<dbReference type="Pfam" id="PF00069">
    <property type="entry name" value="Pkinase"/>
    <property type="match status" value="1"/>
</dbReference>
<feature type="region of interest" description="Disordered" evidence="5">
    <location>
        <begin position="1"/>
        <end position="39"/>
    </location>
</feature>
<keyword evidence="1" id="KW-0808">Transferase</keyword>
<evidence type="ECO:0000256" key="1">
    <source>
        <dbReference type="ARBA" id="ARBA00022679"/>
    </source>
</evidence>
<keyword evidence="4" id="KW-0067">ATP-binding</keyword>
<dbReference type="InterPro" id="IPR011009">
    <property type="entry name" value="Kinase-like_dom_sf"/>
</dbReference>